<dbReference type="EC" id="2.4.99.28" evidence="16"/>
<comment type="function">
    <text evidence="16">Peptidoglycan polymerase that is essential for cell division.</text>
</comment>
<keyword evidence="8 16" id="KW-0133">Cell shape</keyword>
<keyword evidence="9 16" id="KW-0573">Peptidoglycan synthesis</keyword>
<evidence type="ECO:0000256" key="16">
    <source>
        <dbReference type="HAMAP-Rule" id="MF_00913"/>
    </source>
</evidence>
<keyword evidence="12 16" id="KW-0131">Cell cycle</keyword>
<dbReference type="InterPro" id="IPR001182">
    <property type="entry name" value="FtsW/RodA"/>
</dbReference>
<keyword evidence="18" id="KW-1185">Reference proteome</keyword>
<evidence type="ECO:0000256" key="7">
    <source>
        <dbReference type="ARBA" id="ARBA00022692"/>
    </source>
</evidence>
<evidence type="ECO:0000256" key="3">
    <source>
        <dbReference type="ARBA" id="ARBA00022475"/>
    </source>
</evidence>
<organism evidence="17 18">
    <name type="scientific">Pulveribacter suum</name>
    <dbReference type="NCBI Taxonomy" id="2116657"/>
    <lineage>
        <taxon>Bacteria</taxon>
        <taxon>Pseudomonadati</taxon>
        <taxon>Pseudomonadota</taxon>
        <taxon>Betaproteobacteria</taxon>
        <taxon>Burkholderiales</taxon>
        <taxon>Comamonadaceae</taxon>
        <taxon>Pulveribacter</taxon>
    </lineage>
</organism>
<dbReference type="RefSeq" id="WP_106845500.1">
    <property type="nucleotide sequence ID" value="NZ_CP027792.1"/>
</dbReference>
<feature type="transmembrane region" description="Helical" evidence="16">
    <location>
        <begin position="359"/>
        <end position="379"/>
    </location>
</feature>
<keyword evidence="5 16" id="KW-0328">Glycosyltransferase</keyword>
<comment type="subcellular location">
    <subcellularLocation>
        <location evidence="16">Cell inner membrane</location>
        <topology evidence="16">Multi-pass membrane protein</topology>
    </subcellularLocation>
    <subcellularLocation>
        <location evidence="1">Cell membrane</location>
        <topology evidence="1">Multi-pass membrane protein</topology>
    </subcellularLocation>
    <text evidence="16">Localizes to the division septum.</text>
</comment>
<feature type="transmembrane region" description="Helical" evidence="16">
    <location>
        <begin position="245"/>
        <end position="263"/>
    </location>
</feature>
<dbReference type="HAMAP" id="MF_00913">
    <property type="entry name" value="PGT_FtsW_proteobact"/>
    <property type="match status" value="1"/>
</dbReference>
<proteinExistence type="inferred from homology"/>
<dbReference type="UniPathway" id="UPA00219"/>
<evidence type="ECO:0000256" key="8">
    <source>
        <dbReference type="ARBA" id="ARBA00022960"/>
    </source>
</evidence>
<evidence type="ECO:0000313" key="18">
    <source>
        <dbReference type="Proteomes" id="UP000241829"/>
    </source>
</evidence>
<evidence type="ECO:0000256" key="12">
    <source>
        <dbReference type="ARBA" id="ARBA00023306"/>
    </source>
</evidence>
<feature type="transmembrane region" description="Helical" evidence="16">
    <location>
        <begin position="134"/>
        <end position="158"/>
    </location>
</feature>
<dbReference type="GO" id="GO:0043093">
    <property type="term" value="P:FtsZ-dependent cytokinesis"/>
    <property type="evidence" value="ECO:0007669"/>
    <property type="project" value="UniProtKB-UniRule"/>
</dbReference>
<dbReference type="PANTHER" id="PTHR30474:SF2">
    <property type="entry name" value="PEPTIDOGLYCAN GLYCOSYLTRANSFERASE FTSW-RELATED"/>
    <property type="match status" value="1"/>
</dbReference>
<dbReference type="KEGG" id="melm:C7H73_04190"/>
<dbReference type="AlphaFoldDB" id="A0A2P1NIS7"/>
<dbReference type="Pfam" id="PF01098">
    <property type="entry name" value="FTSW_RODA_SPOVE"/>
    <property type="match status" value="1"/>
</dbReference>
<dbReference type="GO" id="GO:0005886">
    <property type="term" value="C:plasma membrane"/>
    <property type="evidence" value="ECO:0007669"/>
    <property type="project" value="UniProtKB-SubCell"/>
</dbReference>
<keyword evidence="10 16" id="KW-1133">Transmembrane helix</keyword>
<keyword evidence="11 16" id="KW-0472">Membrane</keyword>
<dbReference type="GO" id="GO:0015648">
    <property type="term" value="F:lipid-linked peptidoglycan transporter activity"/>
    <property type="evidence" value="ECO:0007669"/>
    <property type="project" value="TreeGrafter"/>
</dbReference>
<feature type="transmembrane region" description="Helical" evidence="16">
    <location>
        <begin position="65"/>
        <end position="86"/>
    </location>
</feature>
<feature type="transmembrane region" description="Helical" evidence="16">
    <location>
        <begin position="399"/>
        <end position="422"/>
    </location>
</feature>
<evidence type="ECO:0000256" key="1">
    <source>
        <dbReference type="ARBA" id="ARBA00004651"/>
    </source>
</evidence>
<evidence type="ECO:0000256" key="9">
    <source>
        <dbReference type="ARBA" id="ARBA00022984"/>
    </source>
</evidence>
<evidence type="ECO:0000256" key="2">
    <source>
        <dbReference type="ARBA" id="ARBA00004752"/>
    </source>
</evidence>
<sequence>MSASNTSAAPARTPAAAGLLQRLVARLLPAGEPRAAADVLPVRVGGTEYRQTAATPARVLGFDQALLWVVVLLLAFSVVMVYSASIAMPDNPRFGAIAPTHFVVRHAVAIGVGFVAALFAFQVSMNAWERMAPWLFVLSLVLLIAVLIPHVGTVVNGARRWLSLGIMNFQPSELAKFAVLIYAADYMVRKMEVKERFFRAVLPMAAAVAVVGALLLAEPDMGAFMVIAVIAMGILFLGGVNARMFFLIALILVLAFAAMVWLSPWRRERIFAYLDPFSEAHALGKGYQLSHALIAIGRGEVFGVGLGGSVEKLHWLPEAHTDFLLAVIGEEFGLVGVLVLIVAFLWMTRRIMHIGRQAIALDRVFSGLVAQGVAIWMGFQAFINMGVNLGALPTKGLTLPLMSFGGSAILMNLVAIAVVLRVDYENKLLMRGGRA</sequence>
<name>A0A2P1NIS7_9BURK</name>
<keyword evidence="4 16" id="KW-0132">Cell division</keyword>
<keyword evidence="3 16" id="KW-1003">Cell membrane</keyword>
<evidence type="ECO:0000256" key="4">
    <source>
        <dbReference type="ARBA" id="ARBA00022618"/>
    </source>
</evidence>
<protein>
    <recommendedName>
        <fullName evidence="16">Probable peptidoglycan glycosyltransferase FtsW</fullName>
        <shortName evidence="16">PGT</shortName>
        <ecNumber evidence="16">2.4.99.28</ecNumber>
    </recommendedName>
    <alternativeName>
        <fullName evidence="16">Cell division protein FtsW</fullName>
    </alternativeName>
    <alternativeName>
        <fullName evidence="16">Cell wall polymerase</fullName>
    </alternativeName>
    <alternativeName>
        <fullName evidence="16">Peptidoglycan polymerase</fullName>
        <shortName evidence="16">PG polymerase</shortName>
    </alternativeName>
</protein>
<dbReference type="Proteomes" id="UP000241829">
    <property type="component" value="Chromosome"/>
</dbReference>
<dbReference type="NCBIfam" id="TIGR02614">
    <property type="entry name" value="ftsW"/>
    <property type="match status" value="1"/>
</dbReference>
<evidence type="ECO:0000256" key="13">
    <source>
        <dbReference type="ARBA" id="ARBA00023316"/>
    </source>
</evidence>
<evidence type="ECO:0000256" key="15">
    <source>
        <dbReference type="ARBA" id="ARBA00049902"/>
    </source>
</evidence>
<evidence type="ECO:0000256" key="14">
    <source>
        <dbReference type="ARBA" id="ARBA00038053"/>
    </source>
</evidence>
<keyword evidence="13 16" id="KW-0961">Cell wall biogenesis/degradation</keyword>
<dbReference type="EMBL" id="CP027792">
    <property type="protein sequence ID" value="AVP56943.1"/>
    <property type="molecule type" value="Genomic_DNA"/>
</dbReference>
<dbReference type="GO" id="GO:0032153">
    <property type="term" value="C:cell division site"/>
    <property type="evidence" value="ECO:0007669"/>
    <property type="project" value="UniProtKB-UniRule"/>
</dbReference>
<dbReference type="GO" id="GO:0009252">
    <property type="term" value="P:peptidoglycan biosynthetic process"/>
    <property type="evidence" value="ECO:0007669"/>
    <property type="project" value="UniProtKB-UniRule"/>
</dbReference>
<evidence type="ECO:0000256" key="5">
    <source>
        <dbReference type="ARBA" id="ARBA00022676"/>
    </source>
</evidence>
<evidence type="ECO:0000256" key="6">
    <source>
        <dbReference type="ARBA" id="ARBA00022679"/>
    </source>
</evidence>
<comment type="similarity">
    <text evidence="14 16">Belongs to the SEDS family. FtsW subfamily.</text>
</comment>
<accession>A0A2P1NIS7</accession>
<keyword evidence="16" id="KW-0997">Cell inner membrane</keyword>
<feature type="transmembrane region" description="Helical" evidence="16">
    <location>
        <begin position="221"/>
        <end position="238"/>
    </location>
</feature>
<dbReference type="PANTHER" id="PTHR30474">
    <property type="entry name" value="CELL CYCLE PROTEIN"/>
    <property type="match status" value="1"/>
</dbReference>
<reference evidence="18" key="1">
    <citation type="submission" date="2018-03" db="EMBL/GenBank/DDBJ databases">
        <title>Genome sequencing of Melaminivora sp. strain SC2-7.</title>
        <authorList>
            <person name="Kim S.-J."/>
            <person name="Heo J."/>
            <person name="Ahn J.-H."/>
            <person name="Kwon S.-W."/>
        </authorList>
    </citation>
    <scope>NUCLEOTIDE SEQUENCE [LARGE SCALE GENOMIC DNA]</scope>
    <source>
        <strain evidence="18">SC2-7</strain>
    </source>
</reference>
<dbReference type="InterPro" id="IPR013437">
    <property type="entry name" value="FtsW"/>
</dbReference>
<gene>
    <name evidence="16 17" type="primary">ftsW</name>
    <name evidence="17" type="ORF">C7H73_04190</name>
</gene>
<feature type="transmembrane region" description="Helical" evidence="16">
    <location>
        <begin position="107"/>
        <end position="128"/>
    </location>
</feature>
<dbReference type="GO" id="GO:0008360">
    <property type="term" value="P:regulation of cell shape"/>
    <property type="evidence" value="ECO:0007669"/>
    <property type="project" value="UniProtKB-KW"/>
</dbReference>
<keyword evidence="7 16" id="KW-0812">Transmembrane</keyword>
<comment type="pathway">
    <text evidence="2 16">Cell wall biogenesis; peptidoglycan biosynthesis.</text>
</comment>
<evidence type="ECO:0000256" key="10">
    <source>
        <dbReference type="ARBA" id="ARBA00022989"/>
    </source>
</evidence>
<feature type="transmembrane region" description="Helical" evidence="16">
    <location>
        <begin position="323"/>
        <end position="347"/>
    </location>
</feature>
<feature type="transmembrane region" description="Helical" evidence="16">
    <location>
        <begin position="197"/>
        <end position="215"/>
    </location>
</feature>
<dbReference type="GO" id="GO:0008955">
    <property type="term" value="F:peptidoglycan glycosyltransferase activity"/>
    <property type="evidence" value="ECO:0007669"/>
    <property type="project" value="UniProtKB-UniRule"/>
</dbReference>
<evidence type="ECO:0000313" key="17">
    <source>
        <dbReference type="EMBL" id="AVP56943.1"/>
    </source>
</evidence>
<dbReference type="GO" id="GO:0071555">
    <property type="term" value="P:cell wall organization"/>
    <property type="evidence" value="ECO:0007669"/>
    <property type="project" value="UniProtKB-KW"/>
</dbReference>
<keyword evidence="6 16" id="KW-0808">Transferase</keyword>
<comment type="catalytic activity">
    <reaction evidence="15 16">
        <text>[GlcNAc-(1-&gt;4)-Mur2Ac(oyl-L-Ala-gamma-D-Glu-L-Lys-D-Ala-D-Ala)](n)-di-trans,octa-cis-undecaprenyl diphosphate + beta-D-GlcNAc-(1-&gt;4)-Mur2Ac(oyl-L-Ala-gamma-D-Glu-L-Lys-D-Ala-D-Ala)-di-trans,octa-cis-undecaprenyl diphosphate = [GlcNAc-(1-&gt;4)-Mur2Ac(oyl-L-Ala-gamma-D-Glu-L-Lys-D-Ala-D-Ala)](n+1)-di-trans,octa-cis-undecaprenyl diphosphate + di-trans,octa-cis-undecaprenyl diphosphate + H(+)</text>
        <dbReference type="Rhea" id="RHEA:23708"/>
        <dbReference type="Rhea" id="RHEA-COMP:9602"/>
        <dbReference type="Rhea" id="RHEA-COMP:9603"/>
        <dbReference type="ChEBI" id="CHEBI:15378"/>
        <dbReference type="ChEBI" id="CHEBI:58405"/>
        <dbReference type="ChEBI" id="CHEBI:60033"/>
        <dbReference type="ChEBI" id="CHEBI:78435"/>
        <dbReference type="EC" id="2.4.99.28"/>
    </reaction>
</comment>
<dbReference type="OrthoDB" id="9768187at2"/>
<evidence type="ECO:0000256" key="11">
    <source>
        <dbReference type="ARBA" id="ARBA00023136"/>
    </source>
</evidence>